<evidence type="ECO:0000256" key="3">
    <source>
        <dbReference type="ARBA" id="ARBA00022475"/>
    </source>
</evidence>
<dbReference type="Pfam" id="PF10613">
    <property type="entry name" value="Lig_chan-Glu_bd"/>
    <property type="match status" value="1"/>
</dbReference>
<dbReference type="Proteomes" id="UP000324222">
    <property type="component" value="Unassembled WGS sequence"/>
</dbReference>
<evidence type="ECO:0000259" key="14">
    <source>
        <dbReference type="Pfam" id="PF10613"/>
    </source>
</evidence>
<evidence type="ECO:0000256" key="8">
    <source>
        <dbReference type="ARBA" id="ARBA00023170"/>
    </source>
</evidence>
<keyword evidence="10" id="KW-1071">Ligand-gated ion channel</keyword>
<keyword evidence="2" id="KW-0813">Transport</keyword>
<evidence type="ECO:0000313" key="16">
    <source>
        <dbReference type="Proteomes" id="UP000324222"/>
    </source>
</evidence>
<evidence type="ECO:0000256" key="4">
    <source>
        <dbReference type="ARBA" id="ARBA00022692"/>
    </source>
</evidence>
<keyword evidence="6" id="KW-0406">Ion transport</keyword>
<keyword evidence="16" id="KW-1185">Reference proteome</keyword>
<evidence type="ECO:0000256" key="13">
    <source>
        <dbReference type="SAM" id="SignalP"/>
    </source>
</evidence>
<organism evidence="15 16">
    <name type="scientific">Portunus trituberculatus</name>
    <name type="common">Swimming crab</name>
    <name type="synonym">Neptunus trituberculatus</name>
    <dbReference type="NCBI Taxonomy" id="210409"/>
    <lineage>
        <taxon>Eukaryota</taxon>
        <taxon>Metazoa</taxon>
        <taxon>Ecdysozoa</taxon>
        <taxon>Arthropoda</taxon>
        <taxon>Crustacea</taxon>
        <taxon>Multicrustacea</taxon>
        <taxon>Malacostraca</taxon>
        <taxon>Eumalacostraca</taxon>
        <taxon>Eucarida</taxon>
        <taxon>Decapoda</taxon>
        <taxon>Pleocyemata</taxon>
        <taxon>Brachyura</taxon>
        <taxon>Eubrachyura</taxon>
        <taxon>Portunoidea</taxon>
        <taxon>Portunidae</taxon>
        <taxon>Portuninae</taxon>
        <taxon>Portunus</taxon>
    </lineage>
</organism>
<dbReference type="PANTHER" id="PTHR42643">
    <property type="entry name" value="IONOTROPIC RECEPTOR 20A-RELATED"/>
    <property type="match status" value="1"/>
</dbReference>
<keyword evidence="7 12" id="KW-0472">Membrane</keyword>
<dbReference type="PANTHER" id="PTHR42643:SF24">
    <property type="entry name" value="IONOTROPIC RECEPTOR 60A"/>
    <property type="match status" value="1"/>
</dbReference>
<feature type="transmembrane region" description="Helical" evidence="12">
    <location>
        <begin position="348"/>
        <end position="367"/>
    </location>
</feature>
<keyword evidence="11" id="KW-0407">Ion channel</keyword>
<keyword evidence="13" id="KW-0732">Signal</keyword>
<reference evidence="15 16" key="1">
    <citation type="submission" date="2019-05" db="EMBL/GenBank/DDBJ databases">
        <title>Another draft genome of Portunus trituberculatus and its Hox gene families provides insights of decapod evolution.</title>
        <authorList>
            <person name="Jeong J.-H."/>
            <person name="Song I."/>
            <person name="Kim S."/>
            <person name="Choi T."/>
            <person name="Kim D."/>
            <person name="Ryu S."/>
            <person name="Kim W."/>
        </authorList>
    </citation>
    <scope>NUCLEOTIDE SEQUENCE [LARGE SCALE GENOMIC DNA]</scope>
    <source>
        <tissue evidence="15">Muscle</tissue>
    </source>
</reference>
<keyword evidence="4 12" id="KW-0812">Transmembrane</keyword>
<keyword evidence="9" id="KW-0325">Glycoprotein</keyword>
<name>A0A5B7HVX4_PORTR</name>
<dbReference type="AlphaFoldDB" id="A0A5B7HVX4"/>
<dbReference type="OrthoDB" id="6349620at2759"/>
<evidence type="ECO:0000256" key="5">
    <source>
        <dbReference type="ARBA" id="ARBA00022989"/>
    </source>
</evidence>
<feature type="chain" id="PRO_5023076183" evidence="13">
    <location>
        <begin position="18"/>
        <end position="381"/>
    </location>
</feature>
<evidence type="ECO:0000313" key="15">
    <source>
        <dbReference type="EMBL" id="MPC77221.1"/>
    </source>
</evidence>
<keyword evidence="3" id="KW-1003">Cell membrane</keyword>
<evidence type="ECO:0000256" key="10">
    <source>
        <dbReference type="ARBA" id="ARBA00023286"/>
    </source>
</evidence>
<dbReference type="GO" id="GO:0015276">
    <property type="term" value="F:ligand-gated monoatomic ion channel activity"/>
    <property type="evidence" value="ECO:0007669"/>
    <property type="project" value="InterPro"/>
</dbReference>
<evidence type="ECO:0000256" key="6">
    <source>
        <dbReference type="ARBA" id="ARBA00023065"/>
    </source>
</evidence>
<dbReference type="InterPro" id="IPR019594">
    <property type="entry name" value="Glu/Gly-bd"/>
</dbReference>
<dbReference type="InterPro" id="IPR052192">
    <property type="entry name" value="Insect_Ionotropic_Sensory_Rcpt"/>
</dbReference>
<protein>
    <submittedName>
        <fullName evidence="15">Glutamate receptor ionotropic, kainate 4</fullName>
    </submittedName>
</protein>
<evidence type="ECO:0000256" key="2">
    <source>
        <dbReference type="ARBA" id="ARBA00022448"/>
    </source>
</evidence>
<evidence type="ECO:0000256" key="12">
    <source>
        <dbReference type="SAM" id="Phobius"/>
    </source>
</evidence>
<gene>
    <name evidence="15" type="primary">Grik4_1</name>
    <name evidence="15" type="ORF">E2C01_071669</name>
</gene>
<dbReference type="SUPFAM" id="SSF53850">
    <property type="entry name" value="Periplasmic binding protein-like II"/>
    <property type="match status" value="1"/>
</dbReference>
<comment type="caution">
    <text evidence="15">The sequence shown here is derived from an EMBL/GenBank/DDBJ whole genome shotgun (WGS) entry which is preliminary data.</text>
</comment>
<keyword evidence="5 12" id="KW-1133">Transmembrane helix</keyword>
<dbReference type="Gene3D" id="3.40.190.10">
    <property type="entry name" value="Periplasmic binding protein-like II"/>
    <property type="match status" value="1"/>
</dbReference>
<evidence type="ECO:0000256" key="9">
    <source>
        <dbReference type="ARBA" id="ARBA00023180"/>
    </source>
</evidence>
<evidence type="ECO:0000256" key="11">
    <source>
        <dbReference type="ARBA" id="ARBA00023303"/>
    </source>
</evidence>
<dbReference type="EMBL" id="VSRR010045332">
    <property type="protein sequence ID" value="MPC77221.1"/>
    <property type="molecule type" value="Genomic_DNA"/>
</dbReference>
<feature type="domain" description="Ionotropic glutamate receptor L-glutamate and glycine-binding" evidence="14">
    <location>
        <begin position="229"/>
        <end position="326"/>
    </location>
</feature>
<sequence length="381" mass="42336">MGITSSIYIFYIQFILASDSAAISAGRSYGKQLVMLSEVVSGPALGRPLALHFDAILPADLKWAVLSVKSVQQTPHLTLTLGLNQSREWQPQQEAAEEVHSHVLSSSSLLHVVLWLTPRAEILRELWAHWKPRNLLLFSLGSSLATDVLRDEALSGVNKLALIGHLSAEVKGDPDAFGVYTMLPFSSTGVQLLGPWSRDSFSSWEALFRDRFSSFEGYIFQIAPYVDYPPFIYRPFVEESKFPSKKYGRGVAVQVFEAISKKLNYSYTITEMVGKWGAIENGSWVGILGTMARKEKNFTISGFYINEERLSGFDPSVTVGRESSSVFVPSPKPLPEWLSIVRPFSPTAWASFMVVVVISVFSMATMVSDTDGIILVKSYRI</sequence>
<dbReference type="GO" id="GO:0005886">
    <property type="term" value="C:plasma membrane"/>
    <property type="evidence" value="ECO:0007669"/>
    <property type="project" value="UniProtKB-SubCell"/>
</dbReference>
<evidence type="ECO:0000256" key="1">
    <source>
        <dbReference type="ARBA" id="ARBA00004651"/>
    </source>
</evidence>
<accession>A0A5B7HVX4</accession>
<evidence type="ECO:0000256" key="7">
    <source>
        <dbReference type="ARBA" id="ARBA00023136"/>
    </source>
</evidence>
<proteinExistence type="predicted"/>
<keyword evidence="8 15" id="KW-0675">Receptor</keyword>
<feature type="signal peptide" evidence="13">
    <location>
        <begin position="1"/>
        <end position="17"/>
    </location>
</feature>
<comment type="subcellular location">
    <subcellularLocation>
        <location evidence="1">Cell membrane</location>
        <topology evidence="1">Multi-pass membrane protein</topology>
    </subcellularLocation>
</comment>